<dbReference type="EMBL" id="WNDS01000001">
    <property type="protein sequence ID" value="KAF1017305.1"/>
    <property type="molecule type" value="Genomic_DNA"/>
</dbReference>
<evidence type="ECO:0000313" key="3">
    <source>
        <dbReference type="EMBL" id="KAF1017305.1"/>
    </source>
</evidence>
<feature type="region of interest" description="Disordered" evidence="1">
    <location>
        <begin position="26"/>
        <end position="45"/>
    </location>
</feature>
<gene>
    <name evidence="3" type="ORF">GAK31_00568</name>
</gene>
<dbReference type="InterPro" id="IPR012661">
    <property type="entry name" value="CHP02448"/>
</dbReference>
<proteinExistence type="predicted"/>
<evidence type="ECO:0000256" key="1">
    <source>
        <dbReference type="SAM" id="MobiDB-lite"/>
    </source>
</evidence>
<reference evidence="4" key="1">
    <citation type="journal article" date="2020" name="MBio">
        <title>Horizontal gene transfer to a defensive symbiont with a reduced genome amongst a multipartite beetle microbiome.</title>
        <authorList>
            <person name="Waterworth S.C."/>
            <person name="Florez L.V."/>
            <person name="Rees E.R."/>
            <person name="Hertweck C."/>
            <person name="Kaltenpoth M."/>
            <person name="Kwan J.C."/>
        </authorList>
    </citation>
    <scope>NUCLEOTIDE SEQUENCE [LARGE SCALE GENOMIC DNA]</scope>
</reference>
<dbReference type="Pfam" id="PF09498">
    <property type="entry name" value="DUF2388"/>
    <property type="match status" value="1"/>
</dbReference>
<comment type="caution">
    <text evidence="3">The sequence shown here is derived from an EMBL/GenBank/DDBJ whole genome shotgun (WGS) entry which is preliminary data.</text>
</comment>
<feature type="signal peptide" evidence="2">
    <location>
        <begin position="1"/>
        <end position="23"/>
    </location>
</feature>
<dbReference type="Proteomes" id="UP000487117">
    <property type="component" value="Unassembled WGS sequence"/>
</dbReference>
<evidence type="ECO:0008006" key="5">
    <source>
        <dbReference type="Google" id="ProtNLM"/>
    </source>
</evidence>
<protein>
    <recommendedName>
        <fullName evidence="5">DUF2388 domain-containing protein</fullName>
    </recommendedName>
</protein>
<feature type="chain" id="PRO_5030997619" description="DUF2388 domain-containing protein" evidence="2">
    <location>
        <begin position="24"/>
        <end position="99"/>
    </location>
</feature>
<keyword evidence="2" id="KW-0732">Signal</keyword>
<name>A0A7V8JNC4_STEMA</name>
<evidence type="ECO:0000313" key="4">
    <source>
        <dbReference type="Proteomes" id="UP000487117"/>
    </source>
</evidence>
<feature type="compositionally biased region" description="Low complexity" evidence="1">
    <location>
        <begin position="26"/>
        <end position="42"/>
    </location>
</feature>
<evidence type="ECO:0000256" key="2">
    <source>
        <dbReference type="SAM" id="SignalP"/>
    </source>
</evidence>
<sequence length="99" mass="9880">MIRPLLLLALLSLPLAGFASSFAGTSAGSATGASSGSSASTSGDDKVVEAARDDAAAFVASDGQIRGARLQAALVYLREQGTAARDASDLDLARGLLAR</sequence>
<organism evidence="3 4">
    <name type="scientific">Stenotrophomonas maltophilia</name>
    <name type="common">Pseudomonas maltophilia</name>
    <name type="synonym">Xanthomonas maltophilia</name>
    <dbReference type="NCBI Taxonomy" id="40324"/>
    <lineage>
        <taxon>Bacteria</taxon>
        <taxon>Pseudomonadati</taxon>
        <taxon>Pseudomonadota</taxon>
        <taxon>Gammaproteobacteria</taxon>
        <taxon>Lysobacterales</taxon>
        <taxon>Lysobacteraceae</taxon>
        <taxon>Stenotrophomonas</taxon>
        <taxon>Stenotrophomonas maltophilia group</taxon>
    </lineage>
</organism>
<dbReference type="AlphaFoldDB" id="A0A7V8JNC4"/>
<accession>A0A7V8JNC4</accession>
<dbReference type="NCBIfam" id="TIGR02448">
    <property type="entry name" value="conserverd hypothetical protein"/>
    <property type="match status" value="1"/>
</dbReference>